<dbReference type="RefSeq" id="WP_275420879.1">
    <property type="nucleotide sequence ID" value="NZ_CP106877.1"/>
</dbReference>
<protein>
    <submittedName>
        <fullName evidence="2">Uncharacterized protein</fullName>
    </submittedName>
</protein>
<dbReference type="EMBL" id="CP106877">
    <property type="protein sequence ID" value="WAA12749.1"/>
    <property type="molecule type" value="Genomic_DNA"/>
</dbReference>
<name>A0A9E8RZ25_9BACI</name>
<evidence type="ECO:0000313" key="3">
    <source>
        <dbReference type="Proteomes" id="UP001164726"/>
    </source>
</evidence>
<reference evidence="2" key="1">
    <citation type="submission" date="2022-09" db="EMBL/GenBank/DDBJ databases">
        <title>Complete Genomes of Fervidibacillus albus and Fervidibacillus halotolerans isolated from tidal flat sediments.</title>
        <authorList>
            <person name="Kwon K.K."/>
            <person name="Yang S.-H."/>
            <person name="Park M.J."/>
            <person name="Oh H.-M."/>
        </authorList>
    </citation>
    <scope>NUCLEOTIDE SEQUENCE</scope>
    <source>
        <strain evidence="2">MEBiC13594</strain>
    </source>
</reference>
<evidence type="ECO:0000256" key="1">
    <source>
        <dbReference type="SAM" id="MobiDB-lite"/>
    </source>
</evidence>
<gene>
    <name evidence="2" type="ORF">OE105_00970</name>
</gene>
<organism evidence="2 3">
    <name type="scientific">Fervidibacillus halotolerans</name>
    <dbReference type="NCBI Taxonomy" id="2980027"/>
    <lineage>
        <taxon>Bacteria</taxon>
        <taxon>Bacillati</taxon>
        <taxon>Bacillota</taxon>
        <taxon>Bacilli</taxon>
        <taxon>Bacillales</taxon>
        <taxon>Bacillaceae</taxon>
        <taxon>Fervidibacillus</taxon>
    </lineage>
</organism>
<sequence>MVQSEIHGKKKDGGGDFSGNRTNRRLDRRAYESKRLDRFFGKYHRNEVNRISFTKKGAVQFELPRFYKWLEFIYYFSPIIRNP</sequence>
<dbReference type="KEGG" id="fhl:OE105_00970"/>
<proteinExistence type="predicted"/>
<keyword evidence="3" id="KW-1185">Reference proteome</keyword>
<accession>A0A9E8RZ25</accession>
<dbReference type="Proteomes" id="UP001164726">
    <property type="component" value="Chromosome"/>
</dbReference>
<dbReference type="AlphaFoldDB" id="A0A9E8RZ25"/>
<feature type="region of interest" description="Disordered" evidence="1">
    <location>
        <begin position="1"/>
        <end position="29"/>
    </location>
</feature>
<evidence type="ECO:0000313" key="2">
    <source>
        <dbReference type="EMBL" id="WAA12749.1"/>
    </source>
</evidence>